<organism evidence="1 2">
    <name type="scientific">Cerrena zonata</name>
    <dbReference type="NCBI Taxonomy" id="2478898"/>
    <lineage>
        <taxon>Eukaryota</taxon>
        <taxon>Fungi</taxon>
        <taxon>Dikarya</taxon>
        <taxon>Basidiomycota</taxon>
        <taxon>Agaricomycotina</taxon>
        <taxon>Agaricomycetes</taxon>
        <taxon>Polyporales</taxon>
        <taxon>Cerrenaceae</taxon>
        <taxon>Cerrena</taxon>
    </lineage>
</organism>
<proteinExistence type="predicted"/>
<dbReference type="Proteomes" id="UP001385951">
    <property type="component" value="Unassembled WGS sequence"/>
</dbReference>
<keyword evidence="2" id="KW-1185">Reference proteome</keyword>
<dbReference type="EMBL" id="JASBNA010000018">
    <property type="protein sequence ID" value="KAK7685982.1"/>
    <property type="molecule type" value="Genomic_DNA"/>
</dbReference>
<name>A0AAW0G386_9APHY</name>
<gene>
    <name evidence="1" type="ORF">QCA50_010792</name>
</gene>
<evidence type="ECO:0000313" key="2">
    <source>
        <dbReference type="Proteomes" id="UP001385951"/>
    </source>
</evidence>
<accession>A0AAW0G386</accession>
<evidence type="ECO:0008006" key="3">
    <source>
        <dbReference type="Google" id="ProtNLM"/>
    </source>
</evidence>
<dbReference type="AlphaFoldDB" id="A0AAW0G386"/>
<protein>
    <recommendedName>
        <fullName evidence="3">F-box domain-containing protein</fullName>
    </recommendedName>
</protein>
<evidence type="ECO:0000313" key="1">
    <source>
        <dbReference type="EMBL" id="KAK7685982.1"/>
    </source>
</evidence>
<comment type="caution">
    <text evidence="1">The sequence shown here is derived from an EMBL/GenBank/DDBJ whole genome shotgun (WGS) entry which is preliminary data.</text>
</comment>
<sequence length="408" mass="46211">MGIFPQEILDYILGFISDDITALKQCGLSSMCLLRTSRKHRFWCVTIKSTHRRDAYIDISSFCDLTQYQPFAVNIRMVQMDMTKYINPNEEHRPSTPTTLTLTIANLSRVTAHLTSLQFLSIQYAELLLDAPEYPLPSSHLTLHSLCLQKCHHVHKCIPPLLQLFRPRKLELHQGIDPVQFDNAINPLLLLLDFITPSEDAEEPVLSVEKVGDFPLQFLGAYGDLDTESIRALVSAVSHTSIHTIHVNGDFLSSRRFRDLDFLFHAATALQTLNVGTFLPWSEGLEGRWTSLLSSTKLISLELTVADWPDLGGWDPAIDVLMAAPESVEIINVLIILYPTSTMEIPSEDLREGFRRLQKLRLVKFTWKDDSLRTGPSIEDTIKVFDKAFQSLKPGVVQHEIWPYGKTG</sequence>
<reference evidence="1 2" key="1">
    <citation type="submission" date="2022-09" db="EMBL/GenBank/DDBJ databases">
        <authorList>
            <person name="Palmer J.M."/>
        </authorList>
    </citation>
    <scope>NUCLEOTIDE SEQUENCE [LARGE SCALE GENOMIC DNA]</scope>
    <source>
        <strain evidence="1 2">DSM 7382</strain>
    </source>
</reference>